<dbReference type="RefSeq" id="WP_156550914.1">
    <property type="nucleotide sequence ID" value="NZ_JABAEJ010000001.1"/>
</dbReference>
<comment type="caution">
    <text evidence="2">The sequence shown here is derived from an EMBL/GenBank/DDBJ whole genome shotgun (WGS) entry which is preliminary data.</text>
</comment>
<dbReference type="Proteomes" id="UP000436692">
    <property type="component" value="Unassembled WGS sequence"/>
</dbReference>
<dbReference type="EMBL" id="WPHM01000001">
    <property type="protein sequence ID" value="MUZ55946.1"/>
    <property type="molecule type" value="Genomic_DNA"/>
</dbReference>
<reference evidence="2 3" key="1">
    <citation type="submission" date="2019-12" db="EMBL/GenBank/DDBJ databases">
        <title>Whole-genome sequencing of Allorhizobium vitis.</title>
        <authorList>
            <person name="Gan H.M."/>
            <person name="Szegedi E."/>
            <person name="Burr T."/>
            <person name="Savka M.A."/>
        </authorList>
    </citation>
    <scope>NUCLEOTIDE SEQUENCE [LARGE SCALE GENOMIC DNA]</scope>
    <source>
        <strain evidence="2 3">CG989</strain>
    </source>
</reference>
<organism evidence="2 3">
    <name type="scientific">Agrobacterium vitis</name>
    <name type="common">Rhizobium vitis</name>
    <dbReference type="NCBI Taxonomy" id="373"/>
    <lineage>
        <taxon>Bacteria</taxon>
        <taxon>Pseudomonadati</taxon>
        <taxon>Pseudomonadota</taxon>
        <taxon>Alphaproteobacteria</taxon>
        <taxon>Hyphomicrobiales</taxon>
        <taxon>Rhizobiaceae</taxon>
        <taxon>Rhizobium/Agrobacterium group</taxon>
        <taxon>Agrobacterium</taxon>
    </lineage>
</organism>
<gene>
    <name evidence="2" type="ORF">GOZ95_00570</name>
</gene>
<dbReference type="Pfam" id="PF13420">
    <property type="entry name" value="Acetyltransf_4"/>
    <property type="match status" value="1"/>
</dbReference>
<dbReference type="GO" id="GO:0016747">
    <property type="term" value="F:acyltransferase activity, transferring groups other than amino-acyl groups"/>
    <property type="evidence" value="ECO:0007669"/>
    <property type="project" value="InterPro"/>
</dbReference>
<protein>
    <submittedName>
        <fullName evidence="2">GNAT family N-acetyltransferase</fullName>
    </submittedName>
</protein>
<dbReference type="CDD" id="cd04301">
    <property type="entry name" value="NAT_SF"/>
    <property type="match status" value="1"/>
</dbReference>
<name>A0AAE4W8S0_AGRVI</name>
<dbReference type="Gene3D" id="3.40.630.30">
    <property type="match status" value="1"/>
</dbReference>
<sequence length="166" mass="18838">MSSICGNINFSLTRLRSTELHAKKLIKDHKHESQRSFLVSALDFALKNSGFSCEYTNSFFCSAIISDDIIANAVILERITKVHAWNVYYFVVDHDKRRHALGSKTLGFIKAIARSRGIHQIDACVLNDNHAALKFWSKNGFTVKYKQVVVEFDGVVHLGSLLRYEC</sequence>
<dbReference type="SUPFAM" id="SSF55729">
    <property type="entry name" value="Acyl-CoA N-acyltransferases (Nat)"/>
    <property type="match status" value="1"/>
</dbReference>
<accession>A0AAE4W8S0</accession>
<dbReference type="InterPro" id="IPR000182">
    <property type="entry name" value="GNAT_dom"/>
</dbReference>
<dbReference type="AlphaFoldDB" id="A0AAE4W8S0"/>
<evidence type="ECO:0000259" key="1">
    <source>
        <dbReference type="PROSITE" id="PS51186"/>
    </source>
</evidence>
<proteinExistence type="predicted"/>
<feature type="domain" description="N-acetyltransferase" evidence="1">
    <location>
        <begin position="13"/>
        <end position="165"/>
    </location>
</feature>
<dbReference type="InterPro" id="IPR016181">
    <property type="entry name" value="Acyl_CoA_acyltransferase"/>
</dbReference>
<evidence type="ECO:0000313" key="2">
    <source>
        <dbReference type="EMBL" id="MUZ55946.1"/>
    </source>
</evidence>
<evidence type="ECO:0000313" key="3">
    <source>
        <dbReference type="Proteomes" id="UP000436692"/>
    </source>
</evidence>
<dbReference type="PROSITE" id="PS51186">
    <property type="entry name" value="GNAT"/>
    <property type="match status" value="1"/>
</dbReference>